<accession>A0A2T0YE96</accession>
<feature type="signal peptide" evidence="2">
    <location>
        <begin position="1"/>
        <end position="31"/>
    </location>
</feature>
<name>A0A2T0YE96_9MICC</name>
<evidence type="ECO:0000313" key="4">
    <source>
        <dbReference type="Proteomes" id="UP000238217"/>
    </source>
</evidence>
<protein>
    <recommendedName>
        <fullName evidence="5">Secreted protein</fullName>
    </recommendedName>
</protein>
<reference evidence="3 4" key="1">
    <citation type="submission" date="2018-03" db="EMBL/GenBank/DDBJ databases">
        <title>Comparative analysis of microorganisms from saline springs in Andes Mountain Range, Colombia.</title>
        <authorList>
            <person name="Rubin E."/>
        </authorList>
    </citation>
    <scope>NUCLEOTIDE SEQUENCE [LARGE SCALE GENOMIC DNA]</scope>
    <source>
        <strain evidence="3 4">CG 35</strain>
    </source>
</reference>
<dbReference type="InterPro" id="IPR006311">
    <property type="entry name" value="TAT_signal"/>
</dbReference>
<dbReference type="AlphaFoldDB" id="A0A2T0YE96"/>
<evidence type="ECO:0000313" key="3">
    <source>
        <dbReference type="EMBL" id="PRZ13179.1"/>
    </source>
</evidence>
<feature type="region of interest" description="Disordered" evidence="1">
    <location>
        <begin position="30"/>
        <end position="73"/>
    </location>
</feature>
<comment type="caution">
    <text evidence="3">The sequence shown here is derived from an EMBL/GenBank/DDBJ whole genome shotgun (WGS) entry which is preliminary data.</text>
</comment>
<feature type="compositionally biased region" description="Basic and acidic residues" evidence="1">
    <location>
        <begin position="48"/>
        <end position="59"/>
    </location>
</feature>
<keyword evidence="4" id="KW-1185">Reference proteome</keyword>
<dbReference type="EMBL" id="PVTY01000016">
    <property type="protein sequence ID" value="PRZ13179.1"/>
    <property type="molecule type" value="Genomic_DNA"/>
</dbReference>
<feature type="chain" id="PRO_5015722773" description="Secreted protein" evidence="2">
    <location>
        <begin position="32"/>
        <end position="73"/>
    </location>
</feature>
<keyword evidence="2" id="KW-0732">Signal</keyword>
<evidence type="ECO:0008006" key="5">
    <source>
        <dbReference type="Google" id="ProtNLM"/>
    </source>
</evidence>
<dbReference type="PROSITE" id="PS51318">
    <property type="entry name" value="TAT"/>
    <property type="match status" value="1"/>
</dbReference>
<dbReference type="Proteomes" id="UP000238217">
    <property type="component" value="Unassembled WGS sequence"/>
</dbReference>
<evidence type="ECO:0000256" key="2">
    <source>
        <dbReference type="SAM" id="SignalP"/>
    </source>
</evidence>
<sequence length="73" mass="8084">MHFSRRKMITAAAAGATTAGVTLVSALPASAAPRRRYRTRPSPRMRRQPTEYDRARKQENPSNNLGCPLGRGF</sequence>
<proteinExistence type="predicted"/>
<feature type="compositionally biased region" description="Basic residues" evidence="1">
    <location>
        <begin position="33"/>
        <end position="47"/>
    </location>
</feature>
<organism evidence="3 4">
    <name type="scientific">Nesterenkonia sandarakina</name>
    <dbReference type="NCBI Taxonomy" id="272918"/>
    <lineage>
        <taxon>Bacteria</taxon>
        <taxon>Bacillati</taxon>
        <taxon>Actinomycetota</taxon>
        <taxon>Actinomycetes</taxon>
        <taxon>Micrococcales</taxon>
        <taxon>Micrococcaceae</taxon>
        <taxon>Nesterenkonia</taxon>
    </lineage>
</organism>
<gene>
    <name evidence="3" type="ORF">BCL67_11654</name>
</gene>
<evidence type="ECO:0000256" key="1">
    <source>
        <dbReference type="SAM" id="MobiDB-lite"/>
    </source>
</evidence>